<feature type="domain" description="DUF222" evidence="2">
    <location>
        <begin position="10"/>
        <end position="304"/>
    </location>
</feature>
<comment type="caution">
    <text evidence="3">The sequence shown here is derived from an EMBL/GenBank/DDBJ whole genome shotgun (WGS) entry which is preliminary data.</text>
</comment>
<dbReference type="Pfam" id="PF02720">
    <property type="entry name" value="DUF222"/>
    <property type="match status" value="1"/>
</dbReference>
<evidence type="ECO:0000256" key="1">
    <source>
        <dbReference type="SAM" id="MobiDB-lite"/>
    </source>
</evidence>
<evidence type="ECO:0000313" key="3">
    <source>
        <dbReference type="EMBL" id="GAA1223040.1"/>
    </source>
</evidence>
<keyword evidence="3" id="KW-0540">Nuclease</keyword>
<evidence type="ECO:0000313" key="4">
    <source>
        <dbReference type="Proteomes" id="UP001500653"/>
    </source>
</evidence>
<feature type="compositionally biased region" description="Basic and acidic residues" evidence="1">
    <location>
        <begin position="389"/>
        <end position="398"/>
    </location>
</feature>
<dbReference type="CDD" id="cd00085">
    <property type="entry name" value="HNHc"/>
    <property type="match status" value="1"/>
</dbReference>
<feature type="compositionally biased region" description="Low complexity" evidence="1">
    <location>
        <begin position="364"/>
        <end position="377"/>
    </location>
</feature>
<gene>
    <name evidence="3" type="ORF">GCM10009676_00310</name>
</gene>
<sequence length="420" mass="46127">MSRAECARAERARALRVRRAQVDAEEVAFLAEAAAVEDDWWSLAEELTPELRASPVAVRERIRRSVELARRMPRILEAMRAGELESYAVQRVLKVTAALDDEAARAVDRLLAGKLDGAGATLWQPRNLTRCAARLVEKVDPGGQAGRARRARAERRVELVPGENAVSVVSAELPAEVAAACYARIEAMARSLRRGGEQRTWDQLRADVTADLLLGNDPGAAPPAAPTMVHLHLPVDTALSISEQGCELDGYGPVPAVIAREIMTGPASVWRAVLCDPGTGEPVDLGRSRRRPSETIRQLVRVRDRECVVPWCHRPARHCDHDHEREWVKDRGATSVANAGPRCRRHHRLKNDPRWATRYDPVHGTTTVTTPNGATYTGRREPVLAPREAGTDGAERPETGGCLPRVGPDRRAGSDQRTGR</sequence>
<name>A0ABN1VWQ2_9PSEU</name>
<proteinExistence type="predicted"/>
<protein>
    <submittedName>
        <fullName evidence="3">HNH endonuclease signature motif containing protein</fullName>
    </submittedName>
</protein>
<dbReference type="Proteomes" id="UP001500653">
    <property type="component" value="Unassembled WGS sequence"/>
</dbReference>
<keyword evidence="3" id="KW-0255">Endonuclease</keyword>
<reference evidence="3 4" key="1">
    <citation type="journal article" date="2019" name="Int. J. Syst. Evol. Microbiol.">
        <title>The Global Catalogue of Microorganisms (GCM) 10K type strain sequencing project: providing services to taxonomists for standard genome sequencing and annotation.</title>
        <authorList>
            <consortium name="The Broad Institute Genomics Platform"/>
            <consortium name="The Broad Institute Genome Sequencing Center for Infectious Disease"/>
            <person name="Wu L."/>
            <person name="Ma J."/>
        </authorList>
    </citation>
    <scope>NUCLEOTIDE SEQUENCE [LARGE SCALE GENOMIC DNA]</scope>
    <source>
        <strain evidence="3 4">JCM 13023</strain>
    </source>
</reference>
<dbReference type="InterPro" id="IPR003870">
    <property type="entry name" value="DUF222"/>
</dbReference>
<keyword evidence="3" id="KW-0378">Hydrolase</keyword>
<dbReference type="GO" id="GO:0004519">
    <property type="term" value="F:endonuclease activity"/>
    <property type="evidence" value="ECO:0007669"/>
    <property type="project" value="UniProtKB-KW"/>
</dbReference>
<accession>A0ABN1VWQ2</accession>
<keyword evidence="4" id="KW-1185">Reference proteome</keyword>
<organism evidence="3 4">
    <name type="scientific">Prauserella halophila</name>
    <dbReference type="NCBI Taxonomy" id="185641"/>
    <lineage>
        <taxon>Bacteria</taxon>
        <taxon>Bacillati</taxon>
        <taxon>Actinomycetota</taxon>
        <taxon>Actinomycetes</taxon>
        <taxon>Pseudonocardiales</taxon>
        <taxon>Pseudonocardiaceae</taxon>
        <taxon>Prauserella</taxon>
    </lineage>
</organism>
<dbReference type="InterPro" id="IPR003615">
    <property type="entry name" value="HNH_nuc"/>
</dbReference>
<feature type="compositionally biased region" description="Basic and acidic residues" evidence="1">
    <location>
        <begin position="407"/>
        <end position="420"/>
    </location>
</feature>
<dbReference type="RefSeq" id="WP_253862120.1">
    <property type="nucleotide sequence ID" value="NZ_BAAALN010000001.1"/>
</dbReference>
<feature type="region of interest" description="Disordered" evidence="1">
    <location>
        <begin position="355"/>
        <end position="420"/>
    </location>
</feature>
<evidence type="ECO:0000259" key="2">
    <source>
        <dbReference type="Pfam" id="PF02720"/>
    </source>
</evidence>
<dbReference type="EMBL" id="BAAALN010000001">
    <property type="protein sequence ID" value="GAA1223040.1"/>
    <property type="molecule type" value="Genomic_DNA"/>
</dbReference>